<dbReference type="PANTHER" id="PTHR34360:SF1">
    <property type="entry name" value="OS08G0519400 PROTEIN"/>
    <property type="match status" value="1"/>
</dbReference>
<keyword evidence="3" id="KW-1133">Transmembrane helix</keyword>
<protein>
    <submittedName>
        <fullName evidence="4">Uncharacterized protein</fullName>
    </submittedName>
</protein>
<feature type="transmembrane region" description="Helical" evidence="3">
    <location>
        <begin position="81"/>
        <end position="103"/>
    </location>
</feature>
<keyword evidence="1" id="KW-0175">Coiled coil</keyword>
<dbReference type="PANTHER" id="PTHR34360">
    <property type="entry name" value="OS08G0519400 PROTEIN"/>
    <property type="match status" value="1"/>
</dbReference>
<dbReference type="SUPFAM" id="SSF58113">
    <property type="entry name" value="Apolipoprotein A-I"/>
    <property type="match status" value="1"/>
</dbReference>
<sequence length="682" mass="77177">MRLMEWKEGYLDVILVPLGLMAYAAYHVYLWHKLRTQPLTTVIGTNARARRFWVASIIKDNEKKNILAVQTLRNCIMGSTLMATTSILLCAGLAAVISSTYAVKKPLSDAIYGAHGEFMVALKYVTILIFFLFSFFSHSLSIRFINQVNILINTPFPPEDLEEMMMMITPEEYVAELLERGFVLNTVGNRLFYAALPLMLWIFGPVLVFLCSVMMVPLLYNLDFFFFDKERRKIDRKSNMAAAKLVALLLLLALVFTTTVFADAGEEPEIVDAAGSDGSSKIQLDQLNSKIRALETQIDEKTREVKGKDELVAEKEKLLKQKEDKIASLQTEVSSLQGSSDSAKELGKAQERVVELEKQIEVLRNFLEQKNKEKASTEARTKEAEKKLSEVNSSLEKLQKTNEEQKNKIGKLERAIKMAEEEMLRTKLEATSKAKALLEAHGSWLPPWLAVHWSTFQTYTETHWEAHGKPVVETVILKVTEAKAQADKWAEPHVETIKTKYIPAVKETVATHVQPHVRTLSIKAKEAYHASKSAVSPHIVTVQEIVDPYYQEAKKFSKPYVEQVATATKPHVDKIKVAVKPYTTKVVIVYTEFLESATTYHNQVQAHVKQKLKSHELTEAFATSEFVWFAASALLALPIFFAYRMLVSLFCTKAKTPVKHPHHHGRRKTKKGHSHVEKVGNS</sequence>
<feature type="region of interest" description="Disordered" evidence="2">
    <location>
        <begin position="657"/>
        <end position="682"/>
    </location>
</feature>
<name>A0ABQ8EK15_BRANA</name>
<keyword evidence="5" id="KW-1185">Reference proteome</keyword>
<proteinExistence type="predicted"/>
<keyword evidence="3" id="KW-0812">Transmembrane</keyword>
<evidence type="ECO:0000256" key="2">
    <source>
        <dbReference type="SAM" id="MobiDB-lite"/>
    </source>
</evidence>
<dbReference type="Gene3D" id="1.10.287.1490">
    <property type="match status" value="1"/>
</dbReference>
<evidence type="ECO:0000256" key="3">
    <source>
        <dbReference type="SAM" id="Phobius"/>
    </source>
</evidence>
<feature type="coiled-coil region" evidence="1">
    <location>
        <begin position="284"/>
        <end position="429"/>
    </location>
</feature>
<evidence type="ECO:0000313" key="4">
    <source>
        <dbReference type="EMBL" id="KAH0940971.1"/>
    </source>
</evidence>
<evidence type="ECO:0000313" key="5">
    <source>
        <dbReference type="Proteomes" id="UP000824890"/>
    </source>
</evidence>
<feature type="transmembrane region" description="Helical" evidence="3">
    <location>
        <begin position="626"/>
        <end position="646"/>
    </location>
</feature>
<dbReference type="EMBL" id="JAGKQM010000001">
    <property type="protein sequence ID" value="KAH0940971.1"/>
    <property type="molecule type" value="Genomic_DNA"/>
</dbReference>
<reference evidence="4 5" key="1">
    <citation type="submission" date="2021-05" db="EMBL/GenBank/DDBJ databases">
        <title>Genome Assembly of Synthetic Allotetraploid Brassica napus Reveals Homoeologous Exchanges between Subgenomes.</title>
        <authorList>
            <person name="Davis J.T."/>
        </authorList>
    </citation>
    <scope>NUCLEOTIDE SEQUENCE [LARGE SCALE GENOMIC DNA]</scope>
    <source>
        <strain evidence="5">cv. Da-Ae</strain>
        <tissue evidence="4">Seedling</tissue>
    </source>
</reference>
<dbReference type="Gene3D" id="1.20.5.1230">
    <property type="entry name" value="Apolipoprotein A-I"/>
    <property type="match status" value="1"/>
</dbReference>
<feature type="transmembrane region" description="Helical" evidence="3">
    <location>
        <begin position="9"/>
        <end position="29"/>
    </location>
</feature>
<evidence type="ECO:0000256" key="1">
    <source>
        <dbReference type="SAM" id="Coils"/>
    </source>
</evidence>
<dbReference type="Proteomes" id="UP000824890">
    <property type="component" value="Unassembled WGS sequence"/>
</dbReference>
<feature type="transmembrane region" description="Helical" evidence="3">
    <location>
        <begin position="241"/>
        <end position="262"/>
    </location>
</feature>
<keyword evidence="3" id="KW-0472">Membrane</keyword>
<feature type="compositionally biased region" description="Basic residues" evidence="2">
    <location>
        <begin position="657"/>
        <end position="673"/>
    </location>
</feature>
<accession>A0ABQ8EK15</accession>
<comment type="caution">
    <text evidence="4">The sequence shown here is derived from an EMBL/GenBank/DDBJ whole genome shotgun (WGS) entry which is preliminary data.</text>
</comment>
<feature type="transmembrane region" description="Helical" evidence="3">
    <location>
        <begin position="198"/>
        <end position="220"/>
    </location>
</feature>
<feature type="transmembrane region" description="Helical" evidence="3">
    <location>
        <begin position="124"/>
        <end position="145"/>
    </location>
</feature>
<dbReference type="InterPro" id="IPR006747">
    <property type="entry name" value="DUF599"/>
</dbReference>
<dbReference type="Pfam" id="PF04654">
    <property type="entry name" value="DUF599"/>
    <property type="match status" value="1"/>
</dbReference>
<organism evidence="4 5">
    <name type="scientific">Brassica napus</name>
    <name type="common">Rape</name>
    <dbReference type="NCBI Taxonomy" id="3708"/>
    <lineage>
        <taxon>Eukaryota</taxon>
        <taxon>Viridiplantae</taxon>
        <taxon>Streptophyta</taxon>
        <taxon>Embryophyta</taxon>
        <taxon>Tracheophyta</taxon>
        <taxon>Spermatophyta</taxon>
        <taxon>Magnoliopsida</taxon>
        <taxon>eudicotyledons</taxon>
        <taxon>Gunneridae</taxon>
        <taxon>Pentapetalae</taxon>
        <taxon>rosids</taxon>
        <taxon>malvids</taxon>
        <taxon>Brassicales</taxon>
        <taxon>Brassicaceae</taxon>
        <taxon>Brassiceae</taxon>
        <taxon>Brassica</taxon>
    </lineage>
</organism>
<gene>
    <name evidence="4" type="ORF">HID58_000608</name>
</gene>